<accession>A0ABN7THL1</accession>
<keyword evidence="2" id="KW-1185">Reference proteome</keyword>
<organism evidence="1 2">
    <name type="scientific">Paenibacillus allorhizosphaerae</name>
    <dbReference type="NCBI Taxonomy" id="2849866"/>
    <lineage>
        <taxon>Bacteria</taxon>
        <taxon>Bacillati</taxon>
        <taxon>Bacillota</taxon>
        <taxon>Bacilli</taxon>
        <taxon>Bacillales</taxon>
        <taxon>Paenibacillaceae</taxon>
        <taxon>Paenibacillus</taxon>
    </lineage>
</organism>
<evidence type="ECO:0000313" key="1">
    <source>
        <dbReference type="EMBL" id="CAG7626583.1"/>
    </source>
</evidence>
<dbReference type="EMBL" id="CAJVCE010000003">
    <property type="protein sequence ID" value="CAG7626583.1"/>
    <property type="molecule type" value="Genomic_DNA"/>
</dbReference>
<gene>
    <name evidence="1" type="ORF">PAECIP111802_01265</name>
</gene>
<protein>
    <submittedName>
        <fullName evidence="1">Uncharacterized protein</fullName>
    </submittedName>
</protein>
<proteinExistence type="predicted"/>
<dbReference type="Proteomes" id="UP000730618">
    <property type="component" value="Unassembled WGS sequence"/>
</dbReference>
<dbReference type="RefSeq" id="WP_218097622.1">
    <property type="nucleotide sequence ID" value="NZ_CAJVCE010000003.1"/>
</dbReference>
<evidence type="ECO:0000313" key="2">
    <source>
        <dbReference type="Proteomes" id="UP000730618"/>
    </source>
</evidence>
<sequence length="162" mass="18659">MEHTSRQQSVFQKLMQADTALDLAMVHFMEQYVQWLIAVKRNRGIHPAIGTGITNLLLSLSTIQNIQLQKNKMYASLLGNESRHYMSVRLRKTGTALEPRIHRLLHPFKTLIADFDPGMFPSALYYLSEIHRYYAKKKKLFPRANSPSSAPWINPSMKIISC</sequence>
<name>A0ABN7THL1_9BACL</name>
<comment type="caution">
    <text evidence="1">The sequence shown here is derived from an EMBL/GenBank/DDBJ whole genome shotgun (WGS) entry which is preliminary data.</text>
</comment>
<reference evidence="1 2" key="1">
    <citation type="submission" date="2021-06" db="EMBL/GenBank/DDBJ databases">
        <authorList>
            <person name="Criscuolo A."/>
        </authorList>
    </citation>
    <scope>NUCLEOTIDE SEQUENCE [LARGE SCALE GENOMIC DNA]</scope>
    <source>
        <strain evidence="2">CIP 111802</strain>
    </source>
</reference>